<dbReference type="Gene3D" id="3.20.20.80">
    <property type="entry name" value="Glycosidases"/>
    <property type="match status" value="1"/>
</dbReference>
<protein>
    <recommendedName>
        <fullName evidence="3">Chitinase</fullName>
    </recommendedName>
</protein>
<accession>A0A3M2R9A8</accession>
<dbReference type="Proteomes" id="UP000277212">
    <property type="component" value="Unassembled WGS sequence"/>
</dbReference>
<dbReference type="EMBL" id="NKUJ01000615">
    <property type="protein sequence ID" value="RMJ01695.1"/>
    <property type="molecule type" value="Genomic_DNA"/>
</dbReference>
<name>A0A3M2R9A8_9HYPO</name>
<comment type="caution">
    <text evidence="1">The sequence shown here is derived from an EMBL/GenBank/DDBJ whole genome shotgun (WGS) entry which is preliminary data.</text>
</comment>
<organism evidence="1 2">
    <name type="scientific">Fusarium kuroshium</name>
    <dbReference type="NCBI Taxonomy" id="2010991"/>
    <lineage>
        <taxon>Eukaryota</taxon>
        <taxon>Fungi</taxon>
        <taxon>Dikarya</taxon>
        <taxon>Ascomycota</taxon>
        <taxon>Pezizomycotina</taxon>
        <taxon>Sordariomycetes</taxon>
        <taxon>Hypocreomycetidae</taxon>
        <taxon>Hypocreales</taxon>
        <taxon>Nectriaceae</taxon>
        <taxon>Fusarium</taxon>
        <taxon>Fusarium solani species complex</taxon>
    </lineage>
</organism>
<dbReference type="InterPro" id="IPR017853">
    <property type="entry name" value="GH"/>
</dbReference>
<reference evidence="1 2" key="1">
    <citation type="submission" date="2017-06" db="EMBL/GenBank/DDBJ databases">
        <title>Comparative genomic analysis of Ambrosia Fusariam Clade fungi.</title>
        <authorList>
            <person name="Stajich J.E."/>
            <person name="Carrillo J."/>
            <person name="Kijimoto T."/>
            <person name="Eskalen A."/>
            <person name="O'Donnell K."/>
            <person name="Kasson M."/>
        </authorList>
    </citation>
    <scope>NUCLEOTIDE SEQUENCE [LARGE SCALE GENOMIC DNA]</scope>
    <source>
        <strain evidence="1">UCR3666</strain>
    </source>
</reference>
<dbReference type="OrthoDB" id="6020543at2759"/>
<evidence type="ECO:0008006" key="3">
    <source>
        <dbReference type="Google" id="ProtNLM"/>
    </source>
</evidence>
<sequence>MAIVHAYGGLNGYWGQLGNEALKSYCDNGPEYVTLSFVNQASENTKSGYPGTNFAGHCGAGTYKNKEDAGGDLLSGCFSIKEGIPYCQERGVKVLLTIGVYNDDGGNYKVTTGQKGVDFADFLWSAFGPTRTGMDLIPSMPLMEAPDLLCDACSTLVDSTYDGNEET</sequence>
<gene>
    <name evidence="1" type="ORF">CDV36_015608</name>
</gene>
<dbReference type="PANTHER" id="PTHR45708:SF47">
    <property type="entry name" value="ENDOCHITINASE A"/>
    <property type="match status" value="1"/>
</dbReference>
<keyword evidence="2" id="KW-1185">Reference proteome</keyword>
<dbReference type="GO" id="GO:0005576">
    <property type="term" value="C:extracellular region"/>
    <property type="evidence" value="ECO:0007669"/>
    <property type="project" value="TreeGrafter"/>
</dbReference>
<dbReference type="PANTHER" id="PTHR45708">
    <property type="entry name" value="ENDOCHITINASE"/>
    <property type="match status" value="1"/>
</dbReference>
<proteinExistence type="predicted"/>
<evidence type="ECO:0000313" key="1">
    <source>
        <dbReference type="EMBL" id="RMJ01695.1"/>
    </source>
</evidence>
<dbReference type="GO" id="GO:0004568">
    <property type="term" value="F:chitinase activity"/>
    <property type="evidence" value="ECO:0007669"/>
    <property type="project" value="TreeGrafter"/>
</dbReference>
<evidence type="ECO:0000313" key="2">
    <source>
        <dbReference type="Proteomes" id="UP000277212"/>
    </source>
</evidence>
<dbReference type="AlphaFoldDB" id="A0A3M2R9A8"/>
<dbReference type="STRING" id="2010991.A0A3M2R9A8"/>
<dbReference type="InterPro" id="IPR050542">
    <property type="entry name" value="Glycosyl_Hydrlase18_Chitinase"/>
</dbReference>
<dbReference type="SUPFAM" id="SSF51445">
    <property type="entry name" value="(Trans)glycosidases"/>
    <property type="match status" value="1"/>
</dbReference>